<dbReference type="PANTHER" id="PTHR47481:SF22">
    <property type="entry name" value="RETROTRANSPOSON GAG DOMAIN-CONTAINING PROTEIN"/>
    <property type="match status" value="1"/>
</dbReference>
<proteinExistence type="predicted"/>
<name>A0AAD9ZJS0_9ROSI</name>
<evidence type="ECO:0000313" key="2">
    <source>
        <dbReference type="Proteomes" id="UP001281410"/>
    </source>
</evidence>
<protein>
    <submittedName>
        <fullName evidence="1">Uncharacterized protein</fullName>
    </submittedName>
</protein>
<dbReference type="EMBL" id="JANJYJ010000010">
    <property type="protein sequence ID" value="KAK3182998.1"/>
    <property type="molecule type" value="Genomic_DNA"/>
</dbReference>
<dbReference type="PANTHER" id="PTHR47481">
    <property type="match status" value="1"/>
</dbReference>
<accession>A0AAD9ZJS0</accession>
<evidence type="ECO:0000313" key="1">
    <source>
        <dbReference type="EMBL" id="KAK3182998.1"/>
    </source>
</evidence>
<organism evidence="1 2">
    <name type="scientific">Dipteronia sinensis</name>
    <dbReference type="NCBI Taxonomy" id="43782"/>
    <lineage>
        <taxon>Eukaryota</taxon>
        <taxon>Viridiplantae</taxon>
        <taxon>Streptophyta</taxon>
        <taxon>Embryophyta</taxon>
        <taxon>Tracheophyta</taxon>
        <taxon>Spermatophyta</taxon>
        <taxon>Magnoliopsida</taxon>
        <taxon>eudicotyledons</taxon>
        <taxon>Gunneridae</taxon>
        <taxon>Pentapetalae</taxon>
        <taxon>rosids</taxon>
        <taxon>malvids</taxon>
        <taxon>Sapindales</taxon>
        <taxon>Sapindaceae</taxon>
        <taxon>Hippocastanoideae</taxon>
        <taxon>Acereae</taxon>
        <taxon>Dipteronia</taxon>
    </lineage>
</organism>
<reference evidence="1" key="1">
    <citation type="journal article" date="2023" name="Plant J.">
        <title>Genome sequences and population genomics provide insights into the demographic history, inbreeding, and mutation load of two 'living fossil' tree species of Dipteronia.</title>
        <authorList>
            <person name="Feng Y."/>
            <person name="Comes H.P."/>
            <person name="Chen J."/>
            <person name="Zhu S."/>
            <person name="Lu R."/>
            <person name="Zhang X."/>
            <person name="Li P."/>
            <person name="Qiu J."/>
            <person name="Olsen K.M."/>
            <person name="Qiu Y."/>
        </authorList>
    </citation>
    <scope>NUCLEOTIDE SEQUENCE</scope>
    <source>
        <strain evidence="1">NBL</strain>
    </source>
</reference>
<dbReference type="Proteomes" id="UP001281410">
    <property type="component" value="Unassembled WGS sequence"/>
</dbReference>
<keyword evidence="2" id="KW-1185">Reference proteome</keyword>
<comment type="caution">
    <text evidence="1">The sequence shown here is derived from an EMBL/GenBank/DDBJ whole genome shotgun (WGS) entry which is preliminary data.</text>
</comment>
<gene>
    <name evidence="1" type="ORF">Dsin_030284</name>
</gene>
<sequence length="99" mass="10814">MGGRCSYGIRDRVVSKVNTSTSSVEAWGRMIGLFANPSSSRIIGLTGQLTTINLGTLPIKDYLGKLQDLAKELAFVNAHVLETNLIIHTLNALCLELRR</sequence>
<dbReference type="AlphaFoldDB" id="A0AAD9ZJS0"/>